<dbReference type="InterPro" id="IPR050361">
    <property type="entry name" value="MPP/UQCRC_Complex"/>
</dbReference>
<comment type="caution">
    <text evidence="3">The sequence shown here is derived from an EMBL/GenBank/DDBJ whole genome shotgun (WGS) entry which is preliminary data.</text>
</comment>
<dbReference type="Pfam" id="PF05193">
    <property type="entry name" value="Peptidase_M16_C"/>
    <property type="match status" value="1"/>
</dbReference>
<dbReference type="Proteomes" id="UP001597418">
    <property type="component" value="Unassembled WGS sequence"/>
</dbReference>
<feature type="domain" description="Peptidase M16 C-terminal" evidence="2">
    <location>
        <begin position="181"/>
        <end position="359"/>
    </location>
</feature>
<sequence length="429" mass="48579">MLNRAEAPQSHDIQGISLVSPDHLVLDNGLPVYIFTSQDQPLVKAEFVFKNTFDSQTENPLLNTALSALMKEGTSRMSSAEIAEKVDYYGAFLVPDFSFDYTCYTLYTLNKYVPQVLPLLYDILVDAQFPDLELNNFKRTNRQNLQISLQKNDFVAKQMFYQTLFGNNRYGAAVTDKALSDLNRTDLAELYAQQVQPHNCTLFLSGNITSDVIREVSDYFGSKWKNSLPIGTVGHGIKLSAEYDTTLRYQERNDAVQSAIRLGRHSLKRCDKNYPALQFVNTLFGGYFGSRLMRNIREDKGYTYGIGSSAVTFAHTGMLVISTQVGTEVTTLTLQEIEKEMYLMQNELASESEIKLVKNYMLGAMLGSLESIFSHADKFKAVHLSGMDLSYYTYYTQVLHAMDAPKVRAIAQEYLRYEDMVKVVVGKMH</sequence>
<protein>
    <submittedName>
        <fullName evidence="3">M16 family metallopeptidase</fullName>
    </submittedName>
</protein>
<evidence type="ECO:0000259" key="2">
    <source>
        <dbReference type="Pfam" id="PF05193"/>
    </source>
</evidence>
<dbReference type="PANTHER" id="PTHR11851">
    <property type="entry name" value="METALLOPROTEASE"/>
    <property type="match status" value="1"/>
</dbReference>
<dbReference type="SUPFAM" id="SSF63411">
    <property type="entry name" value="LuxS/MPP-like metallohydrolase"/>
    <property type="match status" value="2"/>
</dbReference>
<dbReference type="RefSeq" id="WP_066750736.1">
    <property type="nucleotide sequence ID" value="NZ_JBHUMB010000014.1"/>
</dbReference>
<dbReference type="InterPro" id="IPR011765">
    <property type="entry name" value="Pept_M16_N"/>
</dbReference>
<keyword evidence="4" id="KW-1185">Reference proteome</keyword>
<dbReference type="EMBL" id="JBHUMB010000014">
    <property type="protein sequence ID" value="MFD2744087.1"/>
    <property type="molecule type" value="Genomic_DNA"/>
</dbReference>
<dbReference type="Gene3D" id="3.30.830.10">
    <property type="entry name" value="Metalloenzyme, LuxS/M16 peptidase-like"/>
    <property type="match status" value="2"/>
</dbReference>
<evidence type="ECO:0000313" key="3">
    <source>
        <dbReference type="EMBL" id="MFD2744087.1"/>
    </source>
</evidence>
<name>A0ABW5UHB0_9SPHI</name>
<dbReference type="InterPro" id="IPR007863">
    <property type="entry name" value="Peptidase_M16_C"/>
</dbReference>
<reference evidence="4" key="1">
    <citation type="journal article" date="2019" name="Int. J. Syst. Evol. Microbiol.">
        <title>The Global Catalogue of Microorganisms (GCM) 10K type strain sequencing project: providing services to taxonomists for standard genome sequencing and annotation.</title>
        <authorList>
            <consortium name="The Broad Institute Genomics Platform"/>
            <consortium name="The Broad Institute Genome Sequencing Center for Infectious Disease"/>
            <person name="Wu L."/>
            <person name="Ma J."/>
        </authorList>
    </citation>
    <scope>NUCLEOTIDE SEQUENCE [LARGE SCALE GENOMIC DNA]</scope>
    <source>
        <strain evidence="4">KCTC 42247</strain>
    </source>
</reference>
<gene>
    <name evidence="3" type="ORF">ACFSQ6_11865</name>
</gene>
<feature type="domain" description="Peptidase M16 N-terminal" evidence="1">
    <location>
        <begin position="69"/>
        <end position="174"/>
    </location>
</feature>
<accession>A0ABW5UHB0</accession>
<evidence type="ECO:0000259" key="1">
    <source>
        <dbReference type="Pfam" id="PF00675"/>
    </source>
</evidence>
<organism evidence="3 4">
    <name type="scientific">Sphingobacterium populi</name>
    <dbReference type="NCBI Taxonomy" id="1812824"/>
    <lineage>
        <taxon>Bacteria</taxon>
        <taxon>Pseudomonadati</taxon>
        <taxon>Bacteroidota</taxon>
        <taxon>Sphingobacteriia</taxon>
        <taxon>Sphingobacteriales</taxon>
        <taxon>Sphingobacteriaceae</taxon>
        <taxon>Sphingobacterium</taxon>
    </lineage>
</organism>
<dbReference type="PANTHER" id="PTHR11851:SF224">
    <property type="entry name" value="PROCESSING PROTEASE"/>
    <property type="match status" value="1"/>
</dbReference>
<dbReference type="InterPro" id="IPR011249">
    <property type="entry name" value="Metalloenz_LuxS/M16"/>
</dbReference>
<dbReference type="Pfam" id="PF00675">
    <property type="entry name" value="Peptidase_M16"/>
    <property type="match status" value="1"/>
</dbReference>
<proteinExistence type="predicted"/>
<evidence type="ECO:0000313" key="4">
    <source>
        <dbReference type="Proteomes" id="UP001597418"/>
    </source>
</evidence>